<comment type="caution">
    <text evidence="3">The sequence shown here is derived from an EMBL/GenBank/DDBJ whole genome shotgun (WGS) entry which is preliminary data.</text>
</comment>
<keyword evidence="1" id="KW-1133">Transmembrane helix</keyword>
<dbReference type="RefSeq" id="WP_182581804.1">
    <property type="nucleotide sequence ID" value="NZ_JABVCQ010000001.1"/>
</dbReference>
<feature type="chain" id="PRO_5032285390" evidence="2">
    <location>
        <begin position="24"/>
        <end position="432"/>
    </location>
</feature>
<dbReference type="Gene3D" id="1.25.40.10">
    <property type="entry name" value="Tetratricopeptide repeat domain"/>
    <property type="match status" value="1"/>
</dbReference>
<organism evidence="3 4">
    <name type="scientific">Thiospirillum jenense</name>
    <dbReference type="NCBI Taxonomy" id="1653858"/>
    <lineage>
        <taxon>Bacteria</taxon>
        <taxon>Pseudomonadati</taxon>
        <taxon>Pseudomonadota</taxon>
        <taxon>Gammaproteobacteria</taxon>
        <taxon>Chromatiales</taxon>
        <taxon>Chromatiaceae</taxon>
        <taxon>Thiospirillum</taxon>
    </lineage>
</organism>
<keyword evidence="1" id="KW-0472">Membrane</keyword>
<dbReference type="AlphaFoldDB" id="A0A839HE30"/>
<evidence type="ECO:0000313" key="3">
    <source>
        <dbReference type="EMBL" id="MBB1124702.1"/>
    </source>
</evidence>
<dbReference type="EMBL" id="JABVCQ010000001">
    <property type="protein sequence ID" value="MBB1124702.1"/>
    <property type="molecule type" value="Genomic_DNA"/>
</dbReference>
<feature type="transmembrane region" description="Helical" evidence="1">
    <location>
        <begin position="39"/>
        <end position="59"/>
    </location>
</feature>
<evidence type="ECO:0000256" key="1">
    <source>
        <dbReference type="SAM" id="Phobius"/>
    </source>
</evidence>
<evidence type="ECO:0000256" key="2">
    <source>
        <dbReference type="SAM" id="SignalP"/>
    </source>
</evidence>
<proteinExistence type="predicted"/>
<reference evidence="3 4" key="1">
    <citation type="journal article" date="2020" name="Arch. Microbiol.">
        <title>The genome sequence of the giant phototrophic gammaproteobacterium Thiospirillum jenense gives insight into its physiological properties and phylogenetic relationships.</title>
        <authorList>
            <person name="Imhoff J.F."/>
            <person name="Meyer T.E."/>
            <person name="Kyndt J.A."/>
        </authorList>
    </citation>
    <scope>NUCLEOTIDE SEQUENCE [LARGE SCALE GENOMIC DNA]</scope>
    <source>
        <strain evidence="3 4">DSM 216</strain>
    </source>
</reference>
<feature type="transmembrane region" description="Helical" evidence="1">
    <location>
        <begin position="97"/>
        <end position="120"/>
    </location>
</feature>
<dbReference type="InterPro" id="IPR011990">
    <property type="entry name" value="TPR-like_helical_dom_sf"/>
</dbReference>
<accession>A0A839HE30</accession>
<dbReference type="SUPFAM" id="SSF48452">
    <property type="entry name" value="TPR-like"/>
    <property type="match status" value="1"/>
</dbReference>
<keyword evidence="4" id="KW-1185">Reference proteome</keyword>
<protein>
    <submittedName>
        <fullName evidence="3">Uncharacterized protein</fullName>
    </submittedName>
</protein>
<dbReference type="Proteomes" id="UP000548632">
    <property type="component" value="Unassembled WGS sequence"/>
</dbReference>
<sequence>MFKLSNRNILAVIALTWISTAQASSVNLQFEDVYDKPLWQNGWVIGGVITATAIGAAVVTTMTAGTGAPAAAAGVSTVASTLAGGGAGSYMAGLSMVGGLVGGNAIVGAAILNGIAASLIGSSALKGIPMVVVASLEVAQTLGMVAIPDPEKKIDQFLVTMPITTDVGSDYAQDLVEEFKYNTEKYQDEEITKTDYLEKNKYIAERAIRLLKSVPSPADEDAVVALILIRNLGYINEFDEYAHMLQCQNDASFACYLQSIAYLDKGNYEKSIELADYAISREEDVIEPIIIKIVALNGLGKYSSSMELEKNIEDYDEGNYVTPISKATAYNLLGDYSSRKLNHFYAANYYVKAFNDLGFNDSDELKAILCAKAAHSYRVSTEEITEVDFKDKAEEYKKAVSYIAEEFYKKAVSYSDSDEIKKTVDAIYYSQG</sequence>
<feature type="signal peptide" evidence="2">
    <location>
        <begin position="1"/>
        <end position="23"/>
    </location>
</feature>
<keyword evidence="2" id="KW-0732">Signal</keyword>
<gene>
    <name evidence="3" type="ORF">HUK38_00465</name>
</gene>
<keyword evidence="1" id="KW-0812">Transmembrane</keyword>
<feature type="transmembrane region" description="Helical" evidence="1">
    <location>
        <begin position="71"/>
        <end position="91"/>
    </location>
</feature>
<name>A0A839HE30_9GAMM</name>
<evidence type="ECO:0000313" key="4">
    <source>
        <dbReference type="Proteomes" id="UP000548632"/>
    </source>
</evidence>